<dbReference type="PANTHER" id="PTHR33181">
    <property type="entry name" value="OS01G0778500 PROTEIN"/>
    <property type="match status" value="1"/>
</dbReference>
<dbReference type="PANTHER" id="PTHR33181:SF10">
    <property type="entry name" value="SSRA-BINDING PROTEIN"/>
    <property type="match status" value="1"/>
</dbReference>
<sequence length="134" mass="13766">MGGSWVRTITSPFRKACSSSSTHPTEIAASPRVQLLCLNTIAIWSNQPLTSVVVAAAAAAAAVVAVAGHHKTDQHGMILHGEVMACGYEDVRVMWSILDRSTTNPIAAAAPDPSIARSCSGGAASAACFNCSSL</sequence>
<evidence type="ECO:0000313" key="1">
    <source>
        <dbReference type="EMBL" id="CAD1821877.1"/>
    </source>
</evidence>
<dbReference type="EMBL" id="LR862142">
    <property type="protein sequence ID" value="CAD1821877.1"/>
    <property type="molecule type" value="Genomic_DNA"/>
</dbReference>
<gene>
    <name evidence="1" type="ORF">CB5_LOCUS5088</name>
</gene>
<dbReference type="AlphaFoldDB" id="A0A6V7NTK6"/>
<name>A0A6V7NTK6_ANACO</name>
<organism evidence="1">
    <name type="scientific">Ananas comosus var. bracteatus</name>
    <name type="common">red pineapple</name>
    <dbReference type="NCBI Taxonomy" id="296719"/>
    <lineage>
        <taxon>Eukaryota</taxon>
        <taxon>Viridiplantae</taxon>
        <taxon>Streptophyta</taxon>
        <taxon>Embryophyta</taxon>
        <taxon>Tracheophyta</taxon>
        <taxon>Spermatophyta</taxon>
        <taxon>Magnoliopsida</taxon>
        <taxon>Liliopsida</taxon>
        <taxon>Poales</taxon>
        <taxon>Bromeliaceae</taxon>
        <taxon>Bromelioideae</taxon>
        <taxon>Ananas</taxon>
    </lineage>
</organism>
<protein>
    <submittedName>
        <fullName evidence="1">Uncharacterized protein</fullName>
    </submittedName>
</protein>
<reference evidence="1" key="1">
    <citation type="submission" date="2020-07" db="EMBL/GenBank/DDBJ databases">
        <authorList>
            <person name="Lin J."/>
        </authorList>
    </citation>
    <scope>NUCLEOTIDE SEQUENCE</scope>
</reference>
<accession>A0A6V7NTK6</accession>
<proteinExistence type="predicted"/>